<sequence>PGQAGAASAVAVSGQFGLGCLASLAVGWLALPGVLPMALVMAVCGVGSLLALGLALHGGNR</sequence>
<keyword evidence="1" id="KW-0812">Transmembrane</keyword>
<organism evidence="2 3">
    <name type="scientific">Pseudomonas aeruginosa</name>
    <dbReference type="NCBI Taxonomy" id="287"/>
    <lineage>
        <taxon>Bacteria</taxon>
        <taxon>Pseudomonadati</taxon>
        <taxon>Pseudomonadota</taxon>
        <taxon>Gammaproteobacteria</taxon>
        <taxon>Pseudomonadales</taxon>
        <taxon>Pseudomonadaceae</taxon>
        <taxon>Pseudomonas</taxon>
    </lineage>
</organism>
<evidence type="ECO:0000313" key="3">
    <source>
        <dbReference type="Proteomes" id="UP000253594"/>
    </source>
</evidence>
<name>A0A367LXS5_PSEAI</name>
<feature type="transmembrane region" description="Helical" evidence="1">
    <location>
        <begin position="7"/>
        <end position="31"/>
    </location>
</feature>
<evidence type="ECO:0000313" key="2">
    <source>
        <dbReference type="EMBL" id="RCI69553.1"/>
    </source>
</evidence>
<comment type="caution">
    <text evidence="2">The sequence shown here is derived from an EMBL/GenBank/DDBJ whole genome shotgun (WGS) entry which is preliminary data.</text>
</comment>
<reference evidence="2 3" key="1">
    <citation type="submission" date="2018-07" db="EMBL/GenBank/DDBJ databases">
        <title>Mechanisms of high-level aminoglycoside resistance among Gram-negative pathogens in Brazil.</title>
        <authorList>
            <person name="Ballaben A.S."/>
            <person name="Darini A.L.C."/>
            <person name="Doi Y."/>
        </authorList>
    </citation>
    <scope>NUCLEOTIDE SEQUENCE [LARGE SCALE GENOMIC DNA]</scope>
    <source>
        <strain evidence="2 3">B2-305</strain>
    </source>
</reference>
<feature type="non-terminal residue" evidence="2">
    <location>
        <position position="1"/>
    </location>
</feature>
<dbReference type="EMBL" id="QORE01002959">
    <property type="protein sequence ID" value="RCI69553.1"/>
    <property type="molecule type" value="Genomic_DNA"/>
</dbReference>
<evidence type="ECO:0000256" key="1">
    <source>
        <dbReference type="SAM" id="Phobius"/>
    </source>
</evidence>
<keyword evidence="1" id="KW-1133">Transmembrane helix</keyword>
<protein>
    <submittedName>
        <fullName evidence="2">Bcr/CflA family drug resistance efflux transporter</fullName>
    </submittedName>
</protein>
<keyword evidence="1" id="KW-0472">Membrane</keyword>
<dbReference type="AlphaFoldDB" id="A0A367LXS5"/>
<accession>A0A367LXS5</accession>
<proteinExistence type="predicted"/>
<feature type="transmembrane region" description="Helical" evidence="1">
    <location>
        <begin position="37"/>
        <end position="56"/>
    </location>
</feature>
<dbReference type="Proteomes" id="UP000253594">
    <property type="component" value="Unassembled WGS sequence"/>
</dbReference>
<gene>
    <name evidence="2" type="ORF">DT376_39340</name>
</gene>